<feature type="transmembrane region" description="Helical" evidence="5">
    <location>
        <begin position="105"/>
        <end position="126"/>
    </location>
</feature>
<dbReference type="SUPFAM" id="SSF161098">
    <property type="entry name" value="MetI-like"/>
    <property type="match status" value="1"/>
</dbReference>
<feature type="transmembrane region" description="Helical" evidence="5">
    <location>
        <begin position="72"/>
        <end position="93"/>
    </location>
</feature>
<keyword evidence="4 5" id="KW-0472">Membrane</keyword>
<dbReference type="Proteomes" id="UP000060778">
    <property type="component" value="Chromosome"/>
</dbReference>
<comment type="similarity">
    <text evidence="5">Belongs to the binding-protein-dependent transport system permease family.</text>
</comment>
<gene>
    <name evidence="7" type="ORF">EYM_02050</name>
</gene>
<feature type="transmembrane region" description="Helical" evidence="5">
    <location>
        <begin position="250"/>
        <end position="272"/>
    </location>
</feature>
<proteinExistence type="inferred from homology"/>
<keyword evidence="8" id="KW-1185">Reference proteome</keyword>
<dbReference type="InterPro" id="IPR051408">
    <property type="entry name" value="Phosphate_transprt_permease"/>
</dbReference>
<protein>
    <submittedName>
        <fullName evidence="7">Phosphate ABC transporter permease</fullName>
    </submittedName>
</protein>
<keyword evidence="2 5" id="KW-0812">Transmembrane</keyword>
<dbReference type="GeneID" id="30679812"/>
<dbReference type="EMBL" id="CP006867">
    <property type="protein sequence ID" value="ALU11525.1"/>
    <property type="molecule type" value="Genomic_DNA"/>
</dbReference>
<reference evidence="7 8" key="1">
    <citation type="submission" date="2013-11" db="EMBL/GenBank/DDBJ databases">
        <title>Comparative genomics of Ignicoccus.</title>
        <authorList>
            <person name="Podar M."/>
        </authorList>
    </citation>
    <scope>NUCLEOTIDE SEQUENCE [LARGE SCALE GENOMIC DNA]</scope>
    <source>
        <strain evidence="7 8">DSM 13165</strain>
    </source>
</reference>
<dbReference type="STRING" id="940295.EYM_02050"/>
<accession>A0A0U3F1U5</accession>
<keyword evidence="3 5" id="KW-1133">Transmembrane helix</keyword>
<feature type="transmembrane region" description="Helical" evidence="5">
    <location>
        <begin position="132"/>
        <end position="157"/>
    </location>
</feature>
<dbReference type="OrthoDB" id="11402at2157"/>
<dbReference type="InterPro" id="IPR035906">
    <property type="entry name" value="MetI-like_sf"/>
</dbReference>
<keyword evidence="5" id="KW-0813">Transport</keyword>
<dbReference type="PROSITE" id="PS50928">
    <property type="entry name" value="ABC_TM1"/>
    <property type="match status" value="1"/>
</dbReference>
<dbReference type="PANTHER" id="PTHR42922">
    <property type="entry name" value="PHOSPHATE TRANSPORT SYSTEM PERMEASE PROTEIN PSTA"/>
    <property type="match status" value="1"/>
</dbReference>
<dbReference type="InterPro" id="IPR000515">
    <property type="entry name" value="MetI-like"/>
</dbReference>
<evidence type="ECO:0000256" key="2">
    <source>
        <dbReference type="ARBA" id="ARBA00022692"/>
    </source>
</evidence>
<dbReference type="RefSeq" id="WP_083494990.1">
    <property type="nucleotide sequence ID" value="NZ_CP006867.1"/>
</dbReference>
<evidence type="ECO:0000313" key="7">
    <source>
        <dbReference type="EMBL" id="ALU11525.1"/>
    </source>
</evidence>
<evidence type="ECO:0000256" key="3">
    <source>
        <dbReference type="ARBA" id="ARBA00022989"/>
    </source>
</evidence>
<dbReference type="GO" id="GO:0005886">
    <property type="term" value="C:plasma membrane"/>
    <property type="evidence" value="ECO:0007669"/>
    <property type="project" value="UniProtKB-SubCell"/>
</dbReference>
<organism evidence="7 8">
    <name type="scientific">Ignicoccus islandicus DSM 13165</name>
    <dbReference type="NCBI Taxonomy" id="940295"/>
    <lineage>
        <taxon>Archaea</taxon>
        <taxon>Thermoproteota</taxon>
        <taxon>Thermoprotei</taxon>
        <taxon>Desulfurococcales</taxon>
        <taxon>Desulfurococcaceae</taxon>
        <taxon>Ignicoccus</taxon>
    </lineage>
</organism>
<evidence type="ECO:0000313" key="8">
    <source>
        <dbReference type="Proteomes" id="UP000060778"/>
    </source>
</evidence>
<comment type="subcellular location">
    <subcellularLocation>
        <location evidence="5">Cell membrane</location>
        <topology evidence="5">Multi-pass membrane protein</topology>
    </subcellularLocation>
    <subcellularLocation>
        <location evidence="1">Membrane</location>
        <topology evidence="1">Multi-pass membrane protein</topology>
    </subcellularLocation>
</comment>
<dbReference type="AlphaFoldDB" id="A0A0U3F1U5"/>
<dbReference type="GO" id="GO:0055085">
    <property type="term" value="P:transmembrane transport"/>
    <property type="evidence" value="ECO:0007669"/>
    <property type="project" value="InterPro"/>
</dbReference>
<dbReference type="CDD" id="cd06261">
    <property type="entry name" value="TM_PBP2"/>
    <property type="match status" value="1"/>
</dbReference>
<feature type="domain" description="ABC transmembrane type-1" evidence="6">
    <location>
        <begin position="65"/>
        <end position="266"/>
    </location>
</feature>
<feature type="transmembrane region" description="Helical" evidence="5">
    <location>
        <begin position="7"/>
        <end position="29"/>
    </location>
</feature>
<dbReference type="PATRIC" id="fig|940295.4.peg.400"/>
<evidence type="ECO:0000256" key="1">
    <source>
        <dbReference type="ARBA" id="ARBA00004141"/>
    </source>
</evidence>
<dbReference type="Gene3D" id="1.10.3720.10">
    <property type="entry name" value="MetI-like"/>
    <property type="match status" value="1"/>
</dbReference>
<name>A0A0U3F1U5_9CREN</name>
<evidence type="ECO:0000256" key="5">
    <source>
        <dbReference type="RuleBase" id="RU363032"/>
    </source>
</evidence>
<sequence>MPRIGILAIYVLSLSALGTLLWILGSIVANGLPIVMKYGYQLFVNDIPPPIFFFGTPKVGIAPAIVGTLEMIFMALLISFPIGFLAGVLIAEFRRSKLSRIAEDVASLLVELPTIAAGIAIYWLVVVPTKSFSALAGSMALSVIMVPYITIYTAEAYRKVPKEVKEGGLALGIPYPKVLFKVLRGLIAPGVVTGTLIALAKAAGEAAPLLFTAGWSDKLELDPLKPSASLSVLIYKFGFSSQELWLELSWAASFVLVFAIILPLIIISKLVVRRHEF</sequence>
<dbReference type="PANTHER" id="PTHR42922:SF1">
    <property type="entry name" value="PHOSPHATE TRANSPORT SYSTEM PERMEASE PROTEIN PSTA"/>
    <property type="match status" value="1"/>
</dbReference>
<dbReference type="Pfam" id="PF00528">
    <property type="entry name" value="BPD_transp_1"/>
    <property type="match status" value="1"/>
</dbReference>
<evidence type="ECO:0000259" key="6">
    <source>
        <dbReference type="PROSITE" id="PS50928"/>
    </source>
</evidence>
<dbReference type="KEGG" id="iis:EYM_02050"/>
<feature type="transmembrane region" description="Helical" evidence="5">
    <location>
        <begin position="178"/>
        <end position="200"/>
    </location>
</feature>
<evidence type="ECO:0000256" key="4">
    <source>
        <dbReference type="ARBA" id="ARBA00023136"/>
    </source>
</evidence>